<keyword evidence="1" id="KW-0573">Peptidoglycan synthesis</keyword>
<keyword evidence="1" id="KW-0133">Cell shape</keyword>
<dbReference type="Pfam" id="PF03734">
    <property type="entry name" value="YkuD"/>
    <property type="match status" value="1"/>
</dbReference>
<keyword evidence="4" id="KW-1185">Reference proteome</keyword>
<sequence>MQSAIKTVEVDTSARTLRAGWREFRIAIGKGGAKPAAEKREGDGATPLGRWQVEGLLVRPDRMPAPQTTLPWRWLRPWDGWCDDSADPAYNSPVSHPYPASAERLWRDDHAYDLIVILSHNRHPVIAGAGSAVFWHVAQPDWRPTEGCIAMEAGELQSLLPLLSPQTALDIG</sequence>
<comment type="pathway">
    <text evidence="1">Cell wall biogenesis; peptidoglycan biosynthesis.</text>
</comment>
<dbReference type="OrthoDB" id="9804204at2"/>
<dbReference type="AlphaFoldDB" id="A0A501XTK8"/>
<proteinExistence type="predicted"/>
<dbReference type="RefSeq" id="WP_140926849.1">
    <property type="nucleotide sequence ID" value="NZ_VFSU01000011.1"/>
</dbReference>
<dbReference type="GO" id="GO:0008360">
    <property type="term" value="P:regulation of cell shape"/>
    <property type="evidence" value="ECO:0007669"/>
    <property type="project" value="UniProtKB-UniRule"/>
</dbReference>
<evidence type="ECO:0000313" key="4">
    <source>
        <dbReference type="Proteomes" id="UP000319897"/>
    </source>
</evidence>
<evidence type="ECO:0000256" key="1">
    <source>
        <dbReference type="PROSITE-ProRule" id="PRU01373"/>
    </source>
</evidence>
<name>A0A501XTK8_9SPHN</name>
<gene>
    <name evidence="3" type="ORF">FJQ54_02650</name>
</gene>
<dbReference type="PANTHER" id="PTHR38589:SF1">
    <property type="entry name" value="BLR0621 PROTEIN"/>
    <property type="match status" value="1"/>
</dbReference>
<dbReference type="GO" id="GO:0009252">
    <property type="term" value="P:peptidoglycan biosynthetic process"/>
    <property type="evidence" value="ECO:0007669"/>
    <property type="project" value="UniProtKB-KW"/>
</dbReference>
<accession>A0A501XTK8</accession>
<keyword evidence="1" id="KW-0961">Cell wall biogenesis/degradation</keyword>
<dbReference type="PROSITE" id="PS52029">
    <property type="entry name" value="LD_TPASE"/>
    <property type="match status" value="1"/>
</dbReference>
<comment type="caution">
    <text evidence="3">The sequence shown here is derived from an EMBL/GenBank/DDBJ whole genome shotgun (WGS) entry which is preliminary data.</text>
</comment>
<feature type="active site" description="Nucleophile" evidence="1">
    <location>
        <position position="148"/>
    </location>
</feature>
<dbReference type="PANTHER" id="PTHR38589">
    <property type="entry name" value="BLR0621 PROTEIN"/>
    <property type="match status" value="1"/>
</dbReference>
<dbReference type="GO" id="GO:0071555">
    <property type="term" value="P:cell wall organization"/>
    <property type="evidence" value="ECO:0007669"/>
    <property type="project" value="UniProtKB-UniRule"/>
</dbReference>
<dbReference type="EMBL" id="VFSU01000011">
    <property type="protein sequence ID" value="TPE63769.1"/>
    <property type="molecule type" value="Genomic_DNA"/>
</dbReference>
<evidence type="ECO:0000313" key="3">
    <source>
        <dbReference type="EMBL" id="TPE63769.1"/>
    </source>
</evidence>
<protein>
    <recommendedName>
        <fullName evidence="2">L,D-TPase catalytic domain-containing protein</fullName>
    </recommendedName>
</protein>
<dbReference type="GO" id="GO:0016740">
    <property type="term" value="F:transferase activity"/>
    <property type="evidence" value="ECO:0007669"/>
    <property type="project" value="InterPro"/>
</dbReference>
<feature type="domain" description="L,D-TPase catalytic" evidence="2">
    <location>
        <begin position="1"/>
        <end position="172"/>
    </location>
</feature>
<organism evidence="3 4">
    <name type="scientific">Sandaracinobacter neustonicus</name>
    <dbReference type="NCBI Taxonomy" id="1715348"/>
    <lineage>
        <taxon>Bacteria</taxon>
        <taxon>Pseudomonadati</taxon>
        <taxon>Pseudomonadota</taxon>
        <taxon>Alphaproteobacteria</taxon>
        <taxon>Sphingomonadales</taxon>
        <taxon>Sphingosinicellaceae</taxon>
        <taxon>Sandaracinobacter</taxon>
    </lineage>
</organism>
<reference evidence="3 4" key="1">
    <citation type="submission" date="2019-06" db="EMBL/GenBank/DDBJ databases">
        <authorList>
            <person name="Lee I."/>
            <person name="Jang G.I."/>
            <person name="Hwang C.Y."/>
        </authorList>
    </citation>
    <scope>NUCLEOTIDE SEQUENCE [LARGE SCALE GENOMIC DNA]</scope>
    <source>
        <strain evidence="3 4">PAMC 28131</strain>
    </source>
</reference>
<feature type="active site" description="Proton donor/acceptor" evidence="1">
    <location>
        <position position="136"/>
    </location>
</feature>
<evidence type="ECO:0000259" key="2">
    <source>
        <dbReference type="PROSITE" id="PS52029"/>
    </source>
</evidence>
<dbReference type="InterPro" id="IPR005490">
    <property type="entry name" value="LD_TPept_cat_dom"/>
</dbReference>
<dbReference type="Proteomes" id="UP000319897">
    <property type="component" value="Unassembled WGS sequence"/>
</dbReference>